<comment type="caution">
    <text evidence="1">The sequence shown here is derived from an EMBL/GenBank/DDBJ whole genome shotgun (WGS) entry which is preliminary data.</text>
</comment>
<dbReference type="Proteomes" id="UP000233293">
    <property type="component" value="Unassembled WGS sequence"/>
</dbReference>
<evidence type="ECO:0000313" key="2">
    <source>
        <dbReference type="Proteomes" id="UP000233293"/>
    </source>
</evidence>
<keyword evidence="2" id="KW-1185">Reference proteome</keyword>
<accession>A0A2N3PPA0</accession>
<dbReference type="OrthoDB" id="741428at2"/>
<reference evidence="2" key="1">
    <citation type="submission" date="2017-12" db="EMBL/GenBank/DDBJ databases">
        <title>Draft genome sequence of Telmatospirillum siberiense 26-4b1T, an acidotolerant peatland alphaproteobacterium potentially involved in sulfur cycling.</title>
        <authorList>
            <person name="Hausmann B."/>
            <person name="Pjevac P."/>
            <person name="Schreck K."/>
            <person name="Herbold C.W."/>
            <person name="Daims H."/>
            <person name="Wagner M."/>
            <person name="Pester M."/>
            <person name="Loy A."/>
        </authorList>
    </citation>
    <scope>NUCLEOTIDE SEQUENCE [LARGE SCALE GENOMIC DNA]</scope>
    <source>
        <strain evidence="2">26-4b1</strain>
    </source>
</reference>
<gene>
    <name evidence="1" type="ORF">CWS72_22470</name>
</gene>
<dbReference type="EMBL" id="PIUM01000035">
    <property type="protein sequence ID" value="PKU22235.1"/>
    <property type="molecule type" value="Genomic_DNA"/>
</dbReference>
<organism evidence="1 2">
    <name type="scientific">Telmatospirillum siberiense</name>
    <dbReference type="NCBI Taxonomy" id="382514"/>
    <lineage>
        <taxon>Bacteria</taxon>
        <taxon>Pseudomonadati</taxon>
        <taxon>Pseudomonadota</taxon>
        <taxon>Alphaproteobacteria</taxon>
        <taxon>Rhodospirillales</taxon>
        <taxon>Rhodospirillaceae</taxon>
        <taxon>Telmatospirillum</taxon>
    </lineage>
</organism>
<name>A0A2N3PPA0_9PROT</name>
<proteinExistence type="predicted"/>
<protein>
    <submittedName>
        <fullName evidence="1">Uncharacterized protein</fullName>
    </submittedName>
</protein>
<evidence type="ECO:0000313" key="1">
    <source>
        <dbReference type="EMBL" id="PKU22235.1"/>
    </source>
</evidence>
<dbReference type="AlphaFoldDB" id="A0A2N3PPA0"/>
<sequence length="273" mass="30586">MNNIGTKCGLQDIAAPVLEEMPTGSLRRGLFDAFEAERPSLACIEDSFKRLTSAKHDRDALRRFFASWSKTNNSAASVSGLSNRVTLLAKTELDSHNSEKLYETCSSLHRITDEDLGALGGTLHSDMFYNMATTVCGDDEWLLKANCLASAQEFKDWTDQRRLRDRDLTSGLLTTLVHEIYTHSEVEFIHPLFKDWLGRIMGVPVDRVRHVVAWVTVHTGGTESAHFGHAINAIKAFCDATGRKIDESSARELFCDYLRRKADVMRECSALLV</sequence>